<reference evidence="2 3" key="1">
    <citation type="submission" date="2021-03" db="EMBL/GenBank/DDBJ databases">
        <title>Sequencing the genomes of 1000 actinobacteria strains.</title>
        <authorList>
            <person name="Klenk H.-P."/>
        </authorList>
    </citation>
    <scope>NUCLEOTIDE SEQUENCE [LARGE SCALE GENOMIC DNA]</scope>
    <source>
        <strain evidence="2 3">DSM 12936</strain>
    </source>
</reference>
<name>A0ABS4Z6N8_9ACTN</name>
<evidence type="ECO:0000313" key="2">
    <source>
        <dbReference type="EMBL" id="MBP2416382.1"/>
    </source>
</evidence>
<sequence length="153" mass="15177">MRRLWAPGGPGRWLAPLALVLVVAGCGAAPGPGPQRPASSAPTPASEPSPVVPADGLALRAFGYTSGPLDAFSLPRSAVLVTSVDQPDNVTAVLSAPSAADVAAYLRRALPAAGFTVTAGAEGPDPTLTFTGRGWAGSVTGADGATAVLLRPR</sequence>
<keyword evidence="3" id="KW-1185">Reference proteome</keyword>
<protein>
    <submittedName>
        <fullName evidence="2">Uncharacterized protein</fullName>
    </submittedName>
</protein>
<feature type="region of interest" description="Disordered" evidence="1">
    <location>
        <begin position="31"/>
        <end position="50"/>
    </location>
</feature>
<comment type="caution">
    <text evidence="2">The sequence shown here is derived from an EMBL/GenBank/DDBJ whole genome shotgun (WGS) entry which is preliminary data.</text>
</comment>
<dbReference type="PROSITE" id="PS51257">
    <property type="entry name" value="PROKAR_LIPOPROTEIN"/>
    <property type="match status" value="1"/>
</dbReference>
<evidence type="ECO:0000313" key="3">
    <source>
        <dbReference type="Proteomes" id="UP000758168"/>
    </source>
</evidence>
<dbReference type="Proteomes" id="UP000758168">
    <property type="component" value="Unassembled WGS sequence"/>
</dbReference>
<organism evidence="2 3">
    <name type="scientific">Microlunatus capsulatus</name>
    <dbReference type="NCBI Taxonomy" id="99117"/>
    <lineage>
        <taxon>Bacteria</taxon>
        <taxon>Bacillati</taxon>
        <taxon>Actinomycetota</taxon>
        <taxon>Actinomycetes</taxon>
        <taxon>Propionibacteriales</taxon>
        <taxon>Propionibacteriaceae</taxon>
        <taxon>Microlunatus</taxon>
    </lineage>
</organism>
<accession>A0ABS4Z6N8</accession>
<gene>
    <name evidence="2" type="ORF">JOF54_001304</name>
</gene>
<proteinExistence type="predicted"/>
<evidence type="ECO:0000256" key="1">
    <source>
        <dbReference type="SAM" id="MobiDB-lite"/>
    </source>
</evidence>
<dbReference type="EMBL" id="JAGIOB010000001">
    <property type="protein sequence ID" value="MBP2416382.1"/>
    <property type="molecule type" value="Genomic_DNA"/>
</dbReference>